<evidence type="ECO:0000256" key="3">
    <source>
        <dbReference type="SAM" id="Coils"/>
    </source>
</evidence>
<dbReference type="Proteomes" id="UP001341840">
    <property type="component" value="Unassembled WGS sequence"/>
</dbReference>
<feature type="region of interest" description="Disordered" evidence="4">
    <location>
        <begin position="463"/>
        <end position="506"/>
    </location>
</feature>
<name>A0ABU6XIA3_9FABA</name>
<accession>A0ABU6XIA3</accession>
<protein>
    <recommendedName>
        <fullName evidence="7">WEB family protein</fullName>
    </recommendedName>
</protein>
<proteinExistence type="inferred from homology"/>
<dbReference type="EMBL" id="JASCZI010211962">
    <property type="protein sequence ID" value="MED6197749.1"/>
    <property type="molecule type" value="Genomic_DNA"/>
</dbReference>
<dbReference type="PANTHER" id="PTHR32054:SF48">
    <property type="entry name" value="WEB FAMILY PROTEIN"/>
    <property type="match status" value="1"/>
</dbReference>
<evidence type="ECO:0000256" key="1">
    <source>
        <dbReference type="ARBA" id="ARBA00005485"/>
    </source>
</evidence>
<feature type="region of interest" description="Disordered" evidence="4">
    <location>
        <begin position="1"/>
        <end position="25"/>
    </location>
</feature>
<evidence type="ECO:0008006" key="7">
    <source>
        <dbReference type="Google" id="ProtNLM"/>
    </source>
</evidence>
<dbReference type="PANTHER" id="PTHR32054">
    <property type="entry name" value="HEAVY CHAIN, PUTATIVE, EXPRESSED-RELATED-RELATED"/>
    <property type="match status" value="1"/>
</dbReference>
<feature type="coiled-coil region" evidence="3">
    <location>
        <begin position="331"/>
        <end position="365"/>
    </location>
</feature>
<comment type="similarity">
    <text evidence="1">Belongs to the WEB family.</text>
</comment>
<comment type="caution">
    <text evidence="5">The sequence shown here is derived from an EMBL/GenBank/DDBJ whole genome shotgun (WGS) entry which is preliminary data.</text>
</comment>
<sequence>MAETREAPGGADEFGSGRDPDPGIRRVNLRADIDTSPPFESVKEAFNSINDFDIKKAEEQVAELEKDLIVKELKTLDVLEELGATKRIVEGLKQKLQKQALKYFSTPDANVNVHEQIGTPVIKGMNQESYGGVVNNQEEHILQTSSACSVLAPEVILMELKQVKMSLARTINELKVIQSSVESLNNKVKMEKLFLERMREKYSSNFAAVSAQEREQEQARLDPPEPYVETCCTFDNPTNFTGNFGSDYEKYSGMVEAKGPKVSRPLPGCKEDGFSTKTAEMRWIAAKKMEEAAMAAEAIALAEMNALKKVVYSKFQTDEANISKLTILKKLQEATEEVLHSKQTLTNALNRVETANRKQRAAEEAMWGWITENDLKGQAVYNFTCCNKFNQARNYKGCPLPPEVTKSTLANNVPKPVLRNSVSMRDLLSRKQVPEGYATRKEMEEHNERQKVALSQMLRALREDPTLPAKVEKDKSEQQQFEPQQRKRFGFIHISLPLSKPSKRRA</sequence>
<evidence type="ECO:0000313" key="6">
    <source>
        <dbReference type="Proteomes" id="UP001341840"/>
    </source>
</evidence>
<keyword evidence="2 3" id="KW-0175">Coiled coil</keyword>
<keyword evidence="6" id="KW-1185">Reference proteome</keyword>
<evidence type="ECO:0000256" key="4">
    <source>
        <dbReference type="SAM" id="MobiDB-lite"/>
    </source>
</evidence>
<evidence type="ECO:0000313" key="5">
    <source>
        <dbReference type="EMBL" id="MED6197749.1"/>
    </source>
</evidence>
<feature type="compositionally biased region" description="Basic and acidic residues" evidence="4">
    <location>
        <begin position="15"/>
        <end position="25"/>
    </location>
</feature>
<reference evidence="5 6" key="1">
    <citation type="journal article" date="2023" name="Plants (Basel)">
        <title>Bridging the Gap: Combining Genomics and Transcriptomics Approaches to Understand Stylosanthes scabra, an Orphan Legume from the Brazilian Caatinga.</title>
        <authorList>
            <person name="Ferreira-Neto J.R.C."/>
            <person name="da Silva M.D."/>
            <person name="Binneck E."/>
            <person name="de Melo N.F."/>
            <person name="da Silva R.H."/>
            <person name="de Melo A.L.T.M."/>
            <person name="Pandolfi V."/>
            <person name="Bustamante F.O."/>
            <person name="Brasileiro-Vidal A.C."/>
            <person name="Benko-Iseppon A.M."/>
        </authorList>
    </citation>
    <scope>NUCLEOTIDE SEQUENCE [LARGE SCALE GENOMIC DNA]</scope>
    <source>
        <tissue evidence="5">Leaves</tissue>
    </source>
</reference>
<organism evidence="5 6">
    <name type="scientific">Stylosanthes scabra</name>
    <dbReference type="NCBI Taxonomy" id="79078"/>
    <lineage>
        <taxon>Eukaryota</taxon>
        <taxon>Viridiplantae</taxon>
        <taxon>Streptophyta</taxon>
        <taxon>Embryophyta</taxon>
        <taxon>Tracheophyta</taxon>
        <taxon>Spermatophyta</taxon>
        <taxon>Magnoliopsida</taxon>
        <taxon>eudicotyledons</taxon>
        <taxon>Gunneridae</taxon>
        <taxon>Pentapetalae</taxon>
        <taxon>rosids</taxon>
        <taxon>fabids</taxon>
        <taxon>Fabales</taxon>
        <taxon>Fabaceae</taxon>
        <taxon>Papilionoideae</taxon>
        <taxon>50 kb inversion clade</taxon>
        <taxon>dalbergioids sensu lato</taxon>
        <taxon>Dalbergieae</taxon>
        <taxon>Pterocarpus clade</taxon>
        <taxon>Stylosanthes</taxon>
    </lineage>
</organism>
<evidence type="ECO:0000256" key="2">
    <source>
        <dbReference type="ARBA" id="ARBA00023054"/>
    </source>
</evidence>
<feature type="compositionally biased region" description="Basic and acidic residues" evidence="4">
    <location>
        <begin position="463"/>
        <end position="477"/>
    </location>
</feature>
<gene>
    <name evidence="5" type="ORF">PIB30_059559</name>
</gene>